<keyword evidence="4 6" id="KW-1133">Transmembrane helix</keyword>
<dbReference type="Proteomes" id="UP000255411">
    <property type="component" value="Chromosome"/>
</dbReference>
<dbReference type="InterPro" id="IPR011701">
    <property type="entry name" value="MFS"/>
</dbReference>
<gene>
    <name evidence="7" type="ORF">Sp14A_06550</name>
</gene>
<name>A0A345VIN2_9STRE</name>
<dbReference type="EMBL" id="CP022601">
    <property type="protein sequence ID" value="AXJ12584.1"/>
    <property type="molecule type" value="Genomic_DNA"/>
</dbReference>
<evidence type="ECO:0000256" key="1">
    <source>
        <dbReference type="ARBA" id="ARBA00004651"/>
    </source>
</evidence>
<evidence type="ECO:0000256" key="4">
    <source>
        <dbReference type="ARBA" id="ARBA00022989"/>
    </source>
</evidence>
<evidence type="ECO:0000313" key="8">
    <source>
        <dbReference type="Proteomes" id="UP000255411"/>
    </source>
</evidence>
<feature type="transmembrane region" description="Helical" evidence="6">
    <location>
        <begin position="273"/>
        <end position="297"/>
    </location>
</feature>
<reference evidence="7 8" key="1">
    <citation type="submission" date="2017-07" db="EMBL/GenBank/DDBJ databases">
        <title>Streptococcus pluranimalium as cause of bovine abortion.</title>
        <authorList>
            <person name="Rodriguez Campos S."/>
            <person name="Gobeli Brawand S."/>
            <person name="Brodard I."/>
            <person name="Rychener L."/>
            <person name="Perreten V."/>
        </authorList>
    </citation>
    <scope>NUCLEOTIDE SEQUENCE [LARGE SCALE GENOMIC DNA]</scope>
    <source>
        <strain evidence="7 8">14A0014</strain>
    </source>
</reference>
<evidence type="ECO:0000256" key="6">
    <source>
        <dbReference type="SAM" id="Phobius"/>
    </source>
</evidence>
<dbReference type="AlphaFoldDB" id="A0A345VIN2"/>
<accession>A0A345VIN2</accession>
<dbReference type="GO" id="GO:0005886">
    <property type="term" value="C:plasma membrane"/>
    <property type="evidence" value="ECO:0007669"/>
    <property type="project" value="UniProtKB-SubCell"/>
</dbReference>
<evidence type="ECO:0000256" key="3">
    <source>
        <dbReference type="ARBA" id="ARBA00022692"/>
    </source>
</evidence>
<evidence type="ECO:0008006" key="9">
    <source>
        <dbReference type="Google" id="ProtNLM"/>
    </source>
</evidence>
<feature type="transmembrane region" description="Helical" evidence="6">
    <location>
        <begin position="43"/>
        <end position="64"/>
    </location>
</feature>
<proteinExistence type="predicted"/>
<evidence type="ECO:0000313" key="7">
    <source>
        <dbReference type="EMBL" id="AXJ12584.1"/>
    </source>
</evidence>
<sequence>MKNIVRNRLFMSIYFADMLSNFGDVLYYLALMNYVLLLPNTKLALSLVTLSETIPIFTLLFAGIWADWTKNKVDTIIATQLFRVLLYMVIGFAMGFEPALWIVILAALINVLADIAGQYESMLYLPLSLRIVPQDDREAMVALRRGFGSILEIVFRSGGALLIGFMTYQHLAFLNAGTFLASALMMCGLRPALLKKSPKVDEMKEDARKGDKQPLLKETYQSLVKTYQLMKENPRLGFFTKMITIGNMIGISSTLTVLMLAEDADFVLYSSAMTISLSVIVRLIGVALGSFLAVNLFKKTDVLLIMKGIYLLYIFVYLAYFFHFSLGVLFFLLLQSLSQGVLQPKMSADFYNILPEDQLATVGAGVDTLSYVGLFLGQTLVSVLVLLVSATIISAIFVLISILVLGYTVVESSRFEKQEGEV</sequence>
<organism evidence="7 8">
    <name type="scientific">Streptococcus pluranimalium</name>
    <dbReference type="NCBI Taxonomy" id="82348"/>
    <lineage>
        <taxon>Bacteria</taxon>
        <taxon>Bacillati</taxon>
        <taxon>Bacillota</taxon>
        <taxon>Bacilli</taxon>
        <taxon>Lactobacillales</taxon>
        <taxon>Streptococcaceae</taxon>
        <taxon>Streptococcus</taxon>
    </lineage>
</organism>
<feature type="transmembrane region" description="Helical" evidence="6">
    <location>
        <begin position="309"/>
        <end position="334"/>
    </location>
</feature>
<comment type="subcellular location">
    <subcellularLocation>
        <location evidence="1">Cell membrane</location>
        <topology evidence="1">Multi-pass membrane protein</topology>
    </subcellularLocation>
</comment>
<keyword evidence="3 6" id="KW-0812">Transmembrane</keyword>
<feature type="transmembrane region" description="Helical" evidence="6">
    <location>
        <begin position="172"/>
        <end position="193"/>
    </location>
</feature>
<evidence type="ECO:0000256" key="5">
    <source>
        <dbReference type="ARBA" id="ARBA00023136"/>
    </source>
</evidence>
<keyword evidence="2" id="KW-1003">Cell membrane</keyword>
<dbReference type="Gene3D" id="1.20.1250.20">
    <property type="entry name" value="MFS general substrate transporter like domains"/>
    <property type="match status" value="1"/>
</dbReference>
<feature type="transmembrane region" description="Helical" evidence="6">
    <location>
        <begin position="380"/>
        <end position="410"/>
    </location>
</feature>
<dbReference type="RefSeq" id="WP_115129879.1">
    <property type="nucleotide sequence ID" value="NZ_CP022601.1"/>
</dbReference>
<evidence type="ECO:0000256" key="2">
    <source>
        <dbReference type="ARBA" id="ARBA00022475"/>
    </source>
</evidence>
<dbReference type="GO" id="GO:0022857">
    <property type="term" value="F:transmembrane transporter activity"/>
    <property type="evidence" value="ECO:0007669"/>
    <property type="project" value="InterPro"/>
</dbReference>
<dbReference type="InterPro" id="IPR036259">
    <property type="entry name" value="MFS_trans_sf"/>
</dbReference>
<dbReference type="PANTHER" id="PTHR23513:SF6">
    <property type="entry name" value="MAJOR FACILITATOR SUPERFAMILY ASSOCIATED DOMAIN-CONTAINING PROTEIN"/>
    <property type="match status" value="1"/>
</dbReference>
<feature type="transmembrane region" description="Helical" evidence="6">
    <location>
        <begin position="146"/>
        <end position="166"/>
    </location>
</feature>
<protein>
    <recommendedName>
        <fullName evidence="9">MFS transporter</fullName>
    </recommendedName>
</protein>
<feature type="transmembrane region" description="Helical" evidence="6">
    <location>
        <begin position="12"/>
        <end position="31"/>
    </location>
</feature>
<dbReference type="PANTHER" id="PTHR23513">
    <property type="entry name" value="INTEGRAL MEMBRANE EFFLUX PROTEIN-RELATED"/>
    <property type="match status" value="1"/>
</dbReference>
<keyword evidence="5 6" id="KW-0472">Membrane</keyword>
<dbReference type="Pfam" id="PF07690">
    <property type="entry name" value="MFS_1"/>
    <property type="match status" value="1"/>
</dbReference>
<dbReference type="SUPFAM" id="SSF103473">
    <property type="entry name" value="MFS general substrate transporter"/>
    <property type="match status" value="1"/>
</dbReference>
<feature type="transmembrane region" description="Helical" evidence="6">
    <location>
        <begin position="238"/>
        <end position="261"/>
    </location>
</feature>